<sequence length="125" mass="14375">MNRLLLSWSISQKGGTKKPGCWEDIVNLLAKVRLFSGCVTVDRLDCEGYLISEVQVRMEKGFYLVTFLNEDDEVMSITDLTQPDEKVLILGDYWPASQLTKNYDLVVRIFREFFDTGNVSKELLN</sequence>
<evidence type="ECO:0000313" key="1">
    <source>
        <dbReference type="EMBL" id="OAT75040.1"/>
    </source>
</evidence>
<dbReference type="Proteomes" id="UP000078225">
    <property type="component" value="Unassembled WGS sequence"/>
</dbReference>
<dbReference type="AlphaFoldDB" id="A0A1B7KY25"/>
<gene>
    <name evidence="1" type="ORF">A9B99_17870</name>
</gene>
<dbReference type="OrthoDB" id="5879449at2"/>
<proteinExistence type="predicted"/>
<reference evidence="2" key="1">
    <citation type="submission" date="2016-05" db="EMBL/GenBank/DDBJ databases">
        <authorList>
            <person name="Behera P."/>
            <person name="Vaishampayan P."/>
            <person name="Singh N."/>
            <person name="Raina V."/>
            <person name="Suar M."/>
            <person name="Pattnaik A."/>
            <person name="Rastogi G."/>
        </authorList>
    </citation>
    <scope>NUCLEOTIDE SEQUENCE [LARGE SCALE GENOMIC DNA]</scope>
    <source>
        <strain evidence="2">MP23</strain>
    </source>
</reference>
<protein>
    <submittedName>
        <fullName evidence="1">Uncharacterized protein</fullName>
    </submittedName>
</protein>
<evidence type="ECO:0000313" key="2">
    <source>
        <dbReference type="Proteomes" id="UP000078225"/>
    </source>
</evidence>
<name>A0A1B7KY25_9ENTR</name>
<dbReference type="Pfam" id="PF21852">
    <property type="entry name" value="DUF6911"/>
    <property type="match status" value="1"/>
</dbReference>
<organism evidence="1 2">
    <name type="scientific">Mangrovibacter phragmitis</name>
    <dbReference type="NCBI Taxonomy" id="1691903"/>
    <lineage>
        <taxon>Bacteria</taxon>
        <taxon>Pseudomonadati</taxon>
        <taxon>Pseudomonadota</taxon>
        <taxon>Gammaproteobacteria</taxon>
        <taxon>Enterobacterales</taxon>
        <taxon>Enterobacteriaceae</taxon>
        <taxon>Mangrovibacter</taxon>
    </lineage>
</organism>
<keyword evidence="2" id="KW-1185">Reference proteome</keyword>
<dbReference type="EMBL" id="LYRP01000050">
    <property type="protein sequence ID" value="OAT75040.1"/>
    <property type="molecule type" value="Genomic_DNA"/>
</dbReference>
<accession>A0A1B7KY25</accession>
<dbReference type="RefSeq" id="WP_064601414.1">
    <property type="nucleotide sequence ID" value="NZ_LYRP01000050.1"/>
</dbReference>
<dbReference type="InterPro" id="IPR054205">
    <property type="entry name" value="DUF6911"/>
</dbReference>
<comment type="caution">
    <text evidence="1">The sequence shown here is derived from an EMBL/GenBank/DDBJ whole genome shotgun (WGS) entry which is preliminary data.</text>
</comment>